<comment type="caution">
    <text evidence="1">The sequence shown here is derived from an EMBL/GenBank/DDBJ whole genome shotgun (WGS) entry which is preliminary data.</text>
</comment>
<accession>A0A8I2KEJ5</accession>
<dbReference type="EMBL" id="WIEZ01000001">
    <property type="protein sequence ID" value="NKM43499.1"/>
    <property type="molecule type" value="Genomic_DNA"/>
</dbReference>
<dbReference type="AlphaFoldDB" id="A0A8I2KEJ5"/>
<organism evidence="1 2">
    <name type="scientific">Rhizobium leguminosarum bv. viciae</name>
    <dbReference type="NCBI Taxonomy" id="387"/>
    <lineage>
        <taxon>Bacteria</taxon>
        <taxon>Pseudomonadati</taxon>
        <taxon>Pseudomonadota</taxon>
        <taxon>Alphaproteobacteria</taxon>
        <taxon>Hyphomicrobiales</taxon>
        <taxon>Rhizobiaceae</taxon>
        <taxon>Rhizobium/Agrobacterium group</taxon>
        <taxon>Rhizobium</taxon>
    </lineage>
</organism>
<sequence length="59" mass="6613">MFERGDIIVGRMCGELIAPVERRMVSRTSSSSVPRRAMLLAQVRRSAFAEPAWMVQTSS</sequence>
<evidence type="ECO:0000313" key="1">
    <source>
        <dbReference type="EMBL" id="NKM43499.1"/>
    </source>
</evidence>
<dbReference type="Proteomes" id="UP000662259">
    <property type="component" value="Unassembled WGS sequence"/>
</dbReference>
<evidence type="ECO:0000313" key="2">
    <source>
        <dbReference type="Proteomes" id="UP000662259"/>
    </source>
</evidence>
<proteinExistence type="predicted"/>
<name>A0A8I2KEJ5_RHILV</name>
<gene>
    <name evidence="1" type="ORF">GFL91_00515</name>
</gene>
<protein>
    <submittedName>
        <fullName evidence="1">Uncharacterized protein</fullName>
    </submittedName>
</protein>
<reference evidence="1" key="1">
    <citation type="submission" date="2019-10" db="EMBL/GenBank/DDBJ databases">
        <title>Rhizobium leguminosarum symbiovar viciae collection.</title>
        <authorList>
            <person name="Boivin S."/>
            <person name="Lepetit M."/>
        </authorList>
    </citation>
    <scope>NUCLEOTIDE SEQUENCE</scope>
    <source>
        <strain evidence="1">L143</strain>
    </source>
</reference>